<dbReference type="AlphaFoldDB" id="A0A1H1T643"/>
<evidence type="ECO:0000313" key="3">
    <source>
        <dbReference type="Proteomes" id="UP000199092"/>
    </source>
</evidence>
<evidence type="ECO:0000259" key="1">
    <source>
        <dbReference type="PROSITE" id="PS50995"/>
    </source>
</evidence>
<accession>A0A1H1T643</accession>
<name>A0A1H1T643_9ACTN</name>
<dbReference type="OrthoDB" id="122135at2"/>
<dbReference type="InterPro" id="IPR036388">
    <property type="entry name" value="WH-like_DNA-bd_sf"/>
</dbReference>
<dbReference type="Proteomes" id="UP000199092">
    <property type="component" value="Chromosome I"/>
</dbReference>
<evidence type="ECO:0000313" key="2">
    <source>
        <dbReference type="EMBL" id="SDS55631.1"/>
    </source>
</evidence>
<dbReference type="GO" id="GO:0003677">
    <property type="term" value="F:DNA binding"/>
    <property type="evidence" value="ECO:0007669"/>
    <property type="project" value="UniProtKB-KW"/>
</dbReference>
<dbReference type="GO" id="GO:0006950">
    <property type="term" value="P:response to stress"/>
    <property type="evidence" value="ECO:0007669"/>
    <property type="project" value="TreeGrafter"/>
</dbReference>
<dbReference type="PANTHER" id="PTHR33164">
    <property type="entry name" value="TRANSCRIPTIONAL REGULATOR, MARR FAMILY"/>
    <property type="match status" value="1"/>
</dbReference>
<dbReference type="PANTHER" id="PTHR33164:SF99">
    <property type="entry name" value="MARR FAMILY REGULATORY PROTEIN"/>
    <property type="match status" value="1"/>
</dbReference>
<gene>
    <name evidence="2" type="ORF">SAMN04488543_1952</name>
</gene>
<dbReference type="SUPFAM" id="SSF46785">
    <property type="entry name" value="Winged helix' DNA-binding domain"/>
    <property type="match status" value="1"/>
</dbReference>
<dbReference type="STRING" id="546871.SAMN04488543_1952"/>
<dbReference type="InterPro" id="IPR039422">
    <property type="entry name" value="MarR/SlyA-like"/>
</dbReference>
<reference evidence="2 3" key="1">
    <citation type="submission" date="2016-10" db="EMBL/GenBank/DDBJ databases">
        <authorList>
            <person name="de Groot N.N."/>
        </authorList>
    </citation>
    <scope>NUCLEOTIDE SEQUENCE [LARGE SCALE GENOMIC DNA]</scope>
    <source>
        <strain evidence="2 3">DSM 21741</strain>
    </source>
</reference>
<organism evidence="2 3">
    <name type="scientific">Friedmanniella luteola</name>
    <dbReference type="NCBI Taxonomy" id="546871"/>
    <lineage>
        <taxon>Bacteria</taxon>
        <taxon>Bacillati</taxon>
        <taxon>Actinomycetota</taxon>
        <taxon>Actinomycetes</taxon>
        <taxon>Propionibacteriales</taxon>
        <taxon>Nocardioidaceae</taxon>
        <taxon>Friedmanniella</taxon>
    </lineage>
</organism>
<keyword evidence="2" id="KW-0238">DNA-binding</keyword>
<dbReference type="SMART" id="SM00347">
    <property type="entry name" value="HTH_MARR"/>
    <property type="match status" value="1"/>
</dbReference>
<dbReference type="Gene3D" id="1.10.10.10">
    <property type="entry name" value="Winged helix-like DNA-binding domain superfamily/Winged helix DNA-binding domain"/>
    <property type="match status" value="1"/>
</dbReference>
<feature type="domain" description="HTH marR-type" evidence="1">
    <location>
        <begin position="10"/>
        <end position="144"/>
    </location>
</feature>
<dbReference type="PROSITE" id="PS50995">
    <property type="entry name" value="HTH_MARR_2"/>
    <property type="match status" value="1"/>
</dbReference>
<keyword evidence="3" id="KW-1185">Reference proteome</keyword>
<dbReference type="Pfam" id="PF12802">
    <property type="entry name" value="MarR_2"/>
    <property type="match status" value="1"/>
</dbReference>
<dbReference type="InterPro" id="IPR000835">
    <property type="entry name" value="HTH_MarR-typ"/>
</dbReference>
<sequence>MTLVDNPGQRHELGILLFVANRALEQRAFDAVVAAGFTDITPAQARVAARIGPDGSRVTDLAEQARVTKQSAAFLVEQLEAAGYVERVPDPTDGRARLVRLTSRARHVVQAADAEVERVLAEWSDHVGERRLGQMHETLRDLRAITDPWR</sequence>
<dbReference type="InterPro" id="IPR036390">
    <property type="entry name" value="WH_DNA-bd_sf"/>
</dbReference>
<proteinExistence type="predicted"/>
<dbReference type="GO" id="GO:0003700">
    <property type="term" value="F:DNA-binding transcription factor activity"/>
    <property type="evidence" value="ECO:0007669"/>
    <property type="project" value="InterPro"/>
</dbReference>
<protein>
    <submittedName>
        <fullName evidence="2">DNA-binding transcriptional regulator, MarR family</fullName>
    </submittedName>
</protein>
<dbReference type="EMBL" id="LT629749">
    <property type="protein sequence ID" value="SDS55631.1"/>
    <property type="molecule type" value="Genomic_DNA"/>
</dbReference>